<evidence type="ECO:0000256" key="6">
    <source>
        <dbReference type="ARBA" id="ARBA00023136"/>
    </source>
</evidence>
<dbReference type="GO" id="GO:0009279">
    <property type="term" value="C:cell outer membrane"/>
    <property type="evidence" value="ECO:0007669"/>
    <property type="project" value="UniProtKB-SubCell"/>
</dbReference>
<comment type="subcellular location">
    <subcellularLocation>
        <location evidence="1 8">Cell outer membrane</location>
        <topology evidence="1 8">Multi-pass membrane protein</topology>
    </subcellularLocation>
</comment>
<dbReference type="PROSITE" id="PS52016">
    <property type="entry name" value="TONB_DEPENDENT_REC_3"/>
    <property type="match status" value="1"/>
</dbReference>
<keyword evidence="2 8" id="KW-0813">Transport</keyword>
<keyword evidence="5" id="KW-0732">Signal</keyword>
<dbReference type="PANTHER" id="PTHR30069">
    <property type="entry name" value="TONB-DEPENDENT OUTER MEMBRANE RECEPTOR"/>
    <property type="match status" value="1"/>
</dbReference>
<dbReference type="InterPro" id="IPR012910">
    <property type="entry name" value="Plug_dom"/>
</dbReference>
<keyword evidence="10" id="KW-0675">Receptor</keyword>
<dbReference type="AlphaFoldDB" id="H8KY04"/>
<dbReference type="Gene3D" id="2.40.170.20">
    <property type="entry name" value="TonB-dependent receptor, beta-barrel domain"/>
    <property type="match status" value="1"/>
</dbReference>
<keyword evidence="4 8" id="KW-0812">Transmembrane</keyword>
<dbReference type="InterPro" id="IPR037066">
    <property type="entry name" value="Plug_dom_sf"/>
</dbReference>
<evidence type="ECO:0000256" key="5">
    <source>
        <dbReference type="ARBA" id="ARBA00022729"/>
    </source>
</evidence>
<keyword evidence="6 8" id="KW-0472">Membrane</keyword>
<evidence type="ECO:0000259" key="9">
    <source>
        <dbReference type="Pfam" id="PF07715"/>
    </source>
</evidence>
<dbReference type="STRING" id="929556.Solca_0617"/>
<dbReference type="PANTHER" id="PTHR30069:SF29">
    <property type="entry name" value="HEMOGLOBIN AND HEMOGLOBIN-HAPTOGLOBIN-BINDING PROTEIN 1-RELATED"/>
    <property type="match status" value="1"/>
</dbReference>
<dbReference type="InterPro" id="IPR039426">
    <property type="entry name" value="TonB-dep_rcpt-like"/>
</dbReference>
<evidence type="ECO:0000313" key="11">
    <source>
        <dbReference type="Proteomes" id="UP000007590"/>
    </source>
</evidence>
<dbReference type="GO" id="GO:0015344">
    <property type="term" value="F:siderophore uptake transmembrane transporter activity"/>
    <property type="evidence" value="ECO:0007669"/>
    <property type="project" value="TreeGrafter"/>
</dbReference>
<dbReference type="SUPFAM" id="SSF56935">
    <property type="entry name" value="Porins"/>
    <property type="match status" value="1"/>
</dbReference>
<keyword evidence="3 8" id="KW-1134">Transmembrane beta strand</keyword>
<name>H8KY04_SOLCM</name>
<feature type="domain" description="TonB-dependent receptor plug" evidence="9">
    <location>
        <begin position="66"/>
        <end position="161"/>
    </location>
</feature>
<reference evidence="10" key="1">
    <citation type="submission" date="2012-02" db="EMBL/GenBank/DDBJ databases">
        <title>The complete genome of Solitalea canadensis DSM 3403.</title>
        <authorList>
            <consortium name="US DOE Joint Genome Institute (JGI-PGF)"/>
            <person name="Lucas S."/>
            <person name="Copeland A."/>
            <person name="Lapidus A."/>
            <person name="Glavina del Rio T."/>
            <person name="Dalin E."/>
            <person name="Tice H."/>
            <person name="Bruce D."/>
            <person name="Goodwin L."/>
            <person name="Pitluck S."/>
            <person name="Peters L."/>
            <person name="Ovchinnikova G."/>
            <person name="Lu M."/>
            <person name="Kyrpides N."/>
            <person name="Mavromatis K."/>
            <person name="Ivanova N."/>
            <person name="Brettin T."/>
            <person name="Detter J.C."/>
            <person name="Han C."/>
            <person name="Larimer F."/>
            <person name="Land M."/>
            <person name="Hauser L."/>
            <person name="Markowitz V."/>
            <person name="Cheng J.-F."/>
            <person name="Hugenholtz P."/>
            <person name="Woyke T."/>
            <person name="Wu D."/>
            <person name="Spring S."/>
            <person name="Schroeder M."/>
            <person name="Kopitz M."/>
            <person name="Brambilla E."/>
            <person name="Klenk H.-P."/>
            <person name="Eisen J.A."/>
        </authorList>
    </citation>
    <scope>NUCLEOTIDE SEQUENCE</scope>
    <source>
        <strain evidence="10">DSM 3403</strain>
    </source>
</reference>
<evidence type="ECO:0000256" key="8">
    <source>
        <dbReference type="PROSITE-ProRule" id="PRU01360"/>
    </source>
</evidence>
<protein>
    <submittedName>
        <fullName evidence="10">Outer membrane cobalamin receptor protein</fullName>
    </submittedName>
</protein>
<evidence type="ECO:0000313" key="10">
    <source>
        <dbReference type="EMBL" id="AFD05742.1"/>
    </source>
</evidence>
<evidence type="ECO:0000256" key="4">
    <source>
        <dbReference type="ARBA" id="ARBA00022692"/>
    </source>
</evidence>
<proteinExistence type="inferred from homology"/>
<evidence type="ECO:0000256" key="1">
    <source>
        <dbReference type="ARBA" id="ARBA00004571"/>
    </source>
</evidence>
<accession>H8KY04</accession>
<dbReference type="eggNOG" id="COG4206">
    <property type="taxonomic scope" value="Bacteria"/>
</dbReference>
<dbReference type="RefSeq" id="WP_014678970.1">
    <property type="nucleotide sequence ID" value="NC_017770.1"/>
</dbReference>
<evidence type="ECO:0000256" key="2">
    <source>
        <dbReference type="ARBA" id="ARBA00022448"/>
    </source>
</evidence>
<evidence type="ECO:0000256" key="3">
    <source>
        <dbReference type="ARBA" id="ARBA00022452"/>
    </source>
</evidence>
<dbReference type="EMBL" id="CP003349">
    <property type="protein sequence ID" value="AFD05742.1"/>
    <property type="molecule type" value="Genomic_DNA"/>
</dbReference>
<sequence length="678" mass="77757">MKYFRLKTESNQNSAKMEVRSAIALLPFLLFSVTLWGQDSSSVKRLKTVTVTAKSKYEVKGASQTRIDTLILQRNVNSSLAELLSENTPVFIKSYGRGSLATASFRGTAPSHTQVTWNGININSPMLGMVDFSLIPVYFLDDVNLSHGGASVSNTSGSIGGSIQLDNKPLTQKGWSGQFVQGLGSYSTYDEFGQLNYVANKWQTKTRLYYGYSANDFSFKNKEIKDLENPLAPYPIQVNKEAEYHKAGILQEVYFRPTLKDQLSFNIWSMYTDRKLPRLTTSEADENANINSQFDETLKAVVSWNRYEHSANYFLRLGYDHQDLDFWLKNQISGGDIVKAINSTATSNSFYFQSELNKSFIEDKLKLKGRLDYTLSKVISAEEVKMTGYEENRSDLSFLLSAEANLTKRLFLTALVRQGIIDGDYYASPFLGTEFLINENYDWKLKLNISQTFHYPTLNDLYYLPGGNPNLLPERSNAIEIGTSISKKLNDTFNFWVDINAYSSTVKNWIIWLPSYNQFWVPENMREVKSKGVESKIGISGGRRFTFKSHVNFAWTHSVNNDDPRNWADESVGKQLVYIPEYSGNLFSNIAYKGYYISYFFNYYSTRYTTTSNEKETKRDFLYPYLMSDMAIGKDFKLRKTYVGLQVKVLNLFNEEYRTILRRPMPGRNYYLTIKASF</sequence>
<gene>
    <name evidence="10" type="ordered locus">Solca_0617</name>
</gene>
<dbReference type="Pfam" id="PF07715">
    <property type="entry name" value="Plug"/>
    <property type="match status" value="1"/>
</dbReference>
<dbReference type="Gene3D" id="2.170.130.10">
    <property type="entry name" value="TonB-dependent receptor, plug domain"/>
    <property type="match status" value="1"/>
</dbReference>
<comment type="similarity">
    <text evidence="8">Belongs to the TonB-dependent receptor family.</text>
</comment>
<dbReference type="OrthoDB" id="9762903at2"/>
<dbReference type="InterPro" id="IPR036942">
    <property type="entry name" value="Beta-barrel_TonB_sf"/>
</dbReference>
<dbReference type="HOGENOM" id="CLU_026226_0_0_10"/>
<dbReference type="GO" id="GO:0044718">
    <property type="term" value="P:siderophore transmembrane transport"/>
    <property type="evidence" value="ECO:0007669"/>
    <property type="project" value="TreeGrafter"/>
</dbReference>
<keyword evidence="7 8" id="KW-0998">Cell outer membrane</keyword>
<dbReference type="Proteomes" id="UP000007590">
    <property type="component" value="Chromosome"/>
</dbReference>
<dbReference type="KEGG" id="scn:Solca_0617"/>
<organism evidence="10 11">
    <name type="scientific">Solitalea canadensis (strain ATCC 29591 / DSM 3403 / JCM 21819 / LMG 8368 / NBRC 15130 / NCIMB 12057 / USAM 9D)</name>
    <name type="common">Flexibacter canadensis</name>
    <dbReference type="NCBI Taxonomy" id="929556"/>
    <lineage>
        <taxon>Bacteria</taxon>
        <taxon>Pseudomonadati</taxon>
        <taxon>Bacteroidota</taxon>
        <taxon>Sphingobacteriia</taxon>
        <taxon>Sphingobacteriales</taxon>
        <taxon>Sphingobacteriaceae</taxon>
        <taxon>Solitalea</taxon>
    </lineage>
</organism>
<keyword evidence="11" id="KW-1185">Reference proteome</keyword>
<evidence type="ECO:0000256" key="7">
    <source>
        <dbReference type="ARBA" id="ARBA00023237"/>
    </source>
</evidence>